<dbReference type="Proteomes" id="UP000249396">
    <property type="component" value="Unassembled WGS sequence"/>
</dbReference>
<feature type="region of interest" description="Disordered" evidence="1">
    <location>
        <begin position="257"/>
        <end position="290"/>
    </location>
</feature>
<dbReference type="EMBL" id="QJPH01000373">
    <property type="protein sequence ID" value="PZN75867.1"/>
    <property type="molecule type" value="Genomic_DNA"/>
</dbReference>
<proteinExistence type="predicted"/>
<keyword evidence="2" id="KW-1133">Transmembrane helix</keyword>
<name>A0A2W4SZJ1_9GAMM</name>
<feature type="compositionally biased region" description="Polar residues" evidence="1">
    <location>
        <begin position="615"/>
        <end position="628"/>
    </location>
</feature>
<dbReference type="AlphaFoldDB" id="A0A2W4SZJ1"/>
<feature type="compositionally biased region" description="Basic and acidic residues" evidence="1">
    <location>
        <begin position="636"/>
        <end position="645"/>
    </location>
</feature>
<organism evidence="3 4">
    <name type="scientific">Candidatus Methylumidiphilus alinenensis</name>
    <dbReference type="NCBI Taxonomy" id="2202197"/>
    <lineage>
        <taxon>Bacteria</taxon>
        <taxon>Pseudomonadati</taxon>
        <taxon>Pseudomonadota</taxon>
        <taxon>Gammaproteobacteria</taxon>
        <taxon>Methylococcales</taxon>
        <taxon>Candidatus Methylumidiphilus</taxon>
    </lineage>
</organism>
<keyword evidence="2" id="KW-0812">Transmembrane</keyword>
<feature type="region of interest" description="Disordered" evidence="1">
    <location>
        <begin position="615"/>
        <end position="651"/>
    </location>
</feature>
<sequence>MTTQAYDTPSFKQTYQFYRYINANPASALATQFVNAIAAAQSQATEAAATAEIDSFFRNTGIYSAVSLDSFLEMAEWLFTTLPAWAGFAQHYTYHLKVAGANGAQDVGKVVFNQAGGEDEAYSVSYLALDGSKTPLYYQAAQLVDDLTADNPAMRLQTSFAALGLFTGNPDDAETPVSVLCGTVHGQQSLALSAQNDGDGQNPAPSWQLSDIIGVTLAGIMVIVSLVYCVYVVVSAYRVQATRQRLREQQRRAALEGQKLLQENNPEDQKQDSPKDKLAEKFDKSSKMIDEQHGGKWTLEKLDATRINPNSKQQQPINKITIEDNLEKLTNEEKNTLFRSHGLEQSGYRNDSKPAAIEIIKNRLNGLQSEPDKLAFSRFLNNPINRDASIRAEVMIKAENKFKDFGSTLYKKCKSELGGADVDGINLILNNIINKLRDVDYYDNKAVDDALAYAKNKLDLLEMNIDNYVVKYGFKPEEKLEAFESSQQFDQNIIAATENTENLIKKPISDSIPAIRQFQQDSTDQTLALENQRQMDAITQQLQAQQDQETDMAKILGTNSELEQCARQTNNNLKEMDKIDPSTKDAATQLATIAKNVETTQAQLDELAQDNAQNFSNAVQKNLEADNQTIEEEQNKDDQAKKYEETINQTE</sequence>
<protein>
    <submittedName>
        <fullName evidence="3">Uncharacterized protein</fullName>
    </submittedName>
</protein>
<evidence type="ECO:0000313" key="3">
    <source>
        <dbReference type="EMBL" id="PZN75867.1"/>
    </source>
</evidence>
<feature type="compositionally biased region" description="Basic and acidic residues" evidence="1">
    <location>
        <begin position="267"/>
        <end position="290"/>
    </location>
</feature>
<keyword evidence="2" id="KW-0472">Membrane</keyword>
<evidence type="ECO:0000313" key="4">
    <source>
        <dbReference type="Proteomes" id="UP000249396"/>
    </source>
</evidence>
<reference evidence="3 4" key="1">
    <citation type="journal article" date="2018" name="Aquat. Microb. Ecol.">
        <title>Gammaproteobacterial methanotrophs dominate.</title>
        <authorList>
            <person name="Rissanen A.J."/>
            <person name="Saarenheimo J."/>
            <person name="Tiirola M."/>
            <person name="Peura S."/>
            <person name="Aalto S.L."/>
            <person name="Karvinen A."/>
            <person name="Nykanen H."/>
        </authorList>
    </citation>
    <scope>NUCLEOTIDE SEQUENCE [LARGE SCALE GENOMIC DNA]</scope>
    <source>
        <strain evidence="3">AMbin10</strain>
    </source>
</reference>
<evidence type="ECO:0000256" key="2">
    <source>
        <dbReference type="SAM" id="Phobius"/>
    </source>
</evidence>
<accession>A0A2W4SZJ1</accession>
<comment type="caution">
    <text evidence="3">The sequence shown here is derived from an EMBL/GenBank/DDBJ whole genome shotgun (WGS) entry which is preliminary data.</text>
</comment>
<gene>
    <name evidence="3" type="ORF">DM484_17760</name>
</gene>
<feature type="transmembrane region" description="Helical" evidence="2">
    <location>
        <begin position="212"/>
        <end position="237"/>
    </location>
</feature>
<evidence type="ECO:0000256" key="1">
    <source>
        <dbReference type="SAM" id="MobiDB-lite"/>
    </source>
</evidence>